<reference evidence="1 2" key="1">
    <citation type="journal article" date="2015" name="Genome Announc.">
        <title>Complete Genome Sequence of Steroid-Transforming Nocardioides simplex VKM Ac-2033D.</title>
        <authorList>
            <person name="Shtratnikova V.Y."/>
            <person name="Schelkunov M.I."/>
            <person name="Pekov Y.A."/>
            <person name="Fokina V.V."/>
            <person name="Logacheva M.D."/>
            <person name="Sokolov S.L."/>
            <person name="Bragin E.Y."/>
            <person name="Ashapkin V.V."/>
            <person name="Donova M.V."/>
        </authorList>
    </citation>
    <scope>NUCLEOTIDE SEQUENCE [LARGE SCALE GENOMIC DNA]</scope>
    <source>
        <strain evidence="1 2">VKM Ac-2033D</strain>
    </source>
</reference>
<proteinExistence type="predicted"/>
<dbReference type="STRING" id="2045.KR76_27500"/>
<dbReference type="SUPFAM" id="SSF46785">
    <property type="entry name" value="Winged helix' DNA-binding domain"/>
    <property type="match status" value="1"/>
</dbReference>
<dbReference type="HOGENOM" id="CLU_116754_1_0_11"/>
<keyword evidence="2" id="KW-1185">Reference proteome</keyword>
<dbReference type="InterPro" id="IPR036390">
    <property type="entry name" value="WH_DNA-bd_sf"/>
</dbReference>
<organism evidence="1 2">
    <name type="scientific">Nocardioides simplex</name>
    <name type="common">Arthrobacter simplex</name>
    <dbReference type="NCBI Taxonomy" id="2045"/>
    <lineage>
        <taxon>Bacteria</taxon>
        <taxon>Bacillati</taxon>
        <taxon>Actinomycetota</taxon>
        <taxon>Actinomycetes</taxon>
        <taxon>Propionibacteriales</taxon>
        <taxon>Nocardioidaceae</taxon>
        <taxon>Pimelobacter</taxon>
    </lineage>
</organism>
<protein>
    <recommendedName>
        <fullName evidence="3">MarR family transcriptional regulator</fullName>
    </recommendedName>
</protein>
<dbReference type="Gene3D" id="1.10.10.10">
    <property type="entry name" value="Winged helix-like DNA-binding domain superfamily/Winged helix DNA-binding domain"/>
    <property type="match status" value="1"/>
</dbReference>
<evidence type="ECO:0000313" key="2">
    <source>
        <dbReference type="Proteomes" id="UP000030300"/>
    </source>
</evidence>
<dbReference type="InterPro" id="IPR036388">
    <property type="entry name" value="WH-like_DNA-bd_sf"/>
</dbReference>
<dbReference type="Proteomes" id="UP000030300">
    <property type="component" value="Chromosome"/>
</dbReference>
<evidence type="ECO:0008006" key="3">
    <source>
        <dbReference type="Google" id="ProtNLM"/>
    </source>
</evidence>
<dbReference type="AlphaFoldDB" id="A0A0C5WZW9"/>
<dbReference type="EMBL" id="CP009896">
    <property type="protein sequence ID" value="AJR18868.1"/>
    <property type="molecule type" value="Genomic_DNA"/>
</dbReference>
<dbReference type="KEGG" id="psim:KR76_27500"/>
<name>A0A0C5WZW9_NOCSI</name>
<evidence type="ECO:0000313" key="1">
    <source>
        <dbReference type="EMBL" id="AJR18868.1"/>
    </source>
</evidence>
<gene>
    <name evidence="1" type="ORF">KR76_27500</name>
</gene>
<sequence>MTMTAPRPLGYWLTTLDRLVEEQIADAVEASGLRRSQWRVLSRLALGAITEGSLDPGAEDDVRALGDAGLVEHHGAEYRLTATGHDRVAELQEGPVQAVADRAVADLSPAEQDALLAGLEKVARSLGWLESAG</sequence>
<accession>A0A0C5WZW9</accession>